<gene>
    <name evidence="2" type="ORF">IRI77_05045</name>
</gene>
<dbReference type="KEGG" id="pfer:IRI77_05045"/>
<feature type="signal peptide" evidence="1">
    <location>
        <begin position="1"/>
        <end position="29"/>
    </location>
</feature>
<name>A0A7S7NT31_PALFE</name>
<dbReference type="AlphaFoldDB" id="A0A7S7NT31"/>
<protein>
    <recommendedName>
        <fullName evidence="4">PEP-CTERM protein-sorting domain-containing protein</fullName>
    </recommendedName>
</protein>
<keyword evidence="1" id="KW-0732">Signal</keyword>
<dbReference type="EMBL" id="CP063849">
    <property type="protein sequence ID" value="QOY89326.1"/>
    <property type="molecule type" value="Genomic_DNA"/>
</dbReference>
<dbReference type="RefSeq" id="WP_194450988.1">
    <property type="nucleotide sequence ID" value="NZ_CP063849.1"/>
</dbReference>
<evidence type="ECO:0008006" key="4">
    <source>
        <dbReference type="Google" id="ProtNLM"/>
    </source>
</evidence>
<evidence type="ECO:0000313" key="3">
    <source>
        <dbReference type="Proteomes" id="UP000593892"/>
    </source>
</evidence>
<organism evidence="2 3">
    <name type="scientific">Paludibaculum fermentans</name>
    <dbReference type="NCBI Taxonomy" id="1473598"/>
    <lineage>
        <taxon>Bacteria</taxon>
        <taxon>Pseudomonadati</taxon>
        <taxon>Acidobacteriota</taxon>
        <taxon>Terriglobia</taxon>
        <taxon>Bryobacterales</taxon>
        <taxon>Bryobacteraceae</taxon>
        <taxon>Paludibaculum</taxon>
    </lineage>
</organism>
<evidence type="ECO:0000256" key="1">
    <source>
        <dbReference type="SAM" id="SignalP"/>
    </source>
</evidence>
<reference evidence="2 3" key="1">
    <citation type="submission" date="2020-10" db="EMBL/GenBank/DDBJ databases">
        <title>Complete genome sequence of Paludibaculum fermentans P105T, a facultatively anaerobic acidobacterium capable of dissimilatory Fe(III) reduction.</title>
        <authorList>
            <person name="Dedysh S.N."/>
            <person name="Beletsky A.V."/>
            <person name="Kulichevskaya I.S."/>
            <person name="Mardanov A.V."/>
            <person name="Ravin N.V."/>
        </authorList>
    </citation>
    <scope>NUCLEOTIDE SEQUENCE [LARGE SCALE GENOMIC DNA]</scope>
    <source>
        <strain evidence="2 3">P105</strain>
    </source>
</reference>
<accession>A0A7S7NT31</accession>
<dbReference type="Proteomes" id="UP000593892">
    <property type="component" value="Chromosome"/>
</dbReference>
<sequence length="229" mass="24405">MFSSFKRTRASSLLVGCVLLLLTASVSLAARLNPLLVNGTMVAYGYGGGFNVLGCSGAGYVDCVVSGVGYDFPSDGQYEYTGTVRGTARVLVTPRILYASAQVYGYVSALCLLPVCPSPPLTGGIASAEFYGDFYVISPGEGILTFKMSTDGRPPVRIVLPVSEGLQMVMPLDVYTQMQFYIDSGTFKYDSLEHSVLISDIRIVPEPMTASLVFAGLALAVAKGRNFVR</sequence>
<keyword evidence="3" id="KW-1185">Reference proteome</keyword>
<proteinExistence type="predicted"/>
<evidence type="ECO:0000313" key="2">
    <source>
        <dbReference type="EMBL" id="QOY89326.1"/>
    </source>
</evidence>
<feature type="chain" id="PRO_5032680301" description="PEP-CTERM protein-sorting domain-containing protein" evidence="1">
    <location>
        <begin position="30"/>
        <end position="229"/>
    </location>
</feature>